<feature type="transmembrane region" description="Helical" evidence="1">
    <location>
        <begin position="18"/>
        <end position="36"/>
    </location>
</feature>
<dbReference type="AlphaFoldDB" id="A0A2C9VRA6"/>
<evidence type="ECO:0000313" key="2">
    <source>
        <dbReference type="EMBL" id="OAY48390.1"/>
    </source>
</evidence>
<organism evidence="2">
    <name type="scientific">Manihot esculenta</name>
    <name type="common">Cassava</name>
    <name type="synonym">Jatropha manihot</name>
    <dbReference type="NCBI Taxonomy" id="3983"/>
    <lineage>
        <taxon>Eukaryota</taxon>
        <taxon>Viridiplantae</taxon>
        <taxon>Streptophyta</taxon>
        <taxon>Embryophyta</taxon>
        <taxon>Tracheophyta</taxon>
        <taxon>Spermatophyta</taxon>
        <taxon>Magnoliopsida</taxon>
        <taxon>eudicotyledons</taxon>
        <taxon>Gunneridae</taxon>
        <taxon>Pentapetalae</taxon>
        <taxon>rosids</taxon>
        <taxon>fabids</taxon>
        <taxon>Malpighiales</taxon>
        <taxon>Euphorbiaceae</taxon>
        <taxon>Crotonoideae</taxon>
        <taxon>Manihoteae</taxon>
        <taxon>Manihot</taxon>
    </lineage>
</organism>
<name>A0A2C9VRA6_MANES</name>
<keyword evidence="1" id="KW-0472">Membrane</keyword>
<accession>A0A2C9VRA6</accession>
<keyword evidence="1" id="KW-1133">Transmembrane helix</keyword>
<protein>
    <submittedName>
        <fullName evidence="2">Uncharacterized protein</fullName>
    </submittedName>
</protein>
<reference evidence="2" key="1">
    <citation type="submission" date="2016-02" db="EMBL/GenBank/DDBJ databases">
        <title>WGS assembly of Manihot esculenta.</title>
        <authorList>
            <person name="Bredeson J.V."/>
            <person name="Prochnik S.E."/>
            <person name="Lyons J.B."/>
            <person name="Schmutz J."/>
            <person name="Grimwood J."/>
            <person name="Vrebalov J."/>
            <person name="Bart R.S."/>
            <person name="Amuge T."/>
            <person name="Ferguson M.E."/>
            <person name="Green R."/>
            <person name="Putnam N."/>
            <person name="Stites J."/>
            <person name="Rounsley S."/>
            <person name="Rokhsar D.S."/>
        </authorList>
    </citation>
    <scope>NUCLEOTIDE SEQUENCE [LARGE SCALE GENOMIC DNA]</scope>
    <source>
        <tissue evidence="2">Leaf</tissue>
    </source>
</reference>
<evidence type="ECO:0000256" key="1">
    <source>
        <dbReference type="SAM" id="Phobius"/>
    </source>
</evidence>
<gene>
    <name evidence="2" type="ORF">MANES_06G155100</name>
</gene>
<proteinExistence type="predicted"/>
<sequence>MAEKNFKAGPFYLDTFNYARVAVRIVLSLIMLWWVLDVRKWFKGPIRSVEIPNEEV</sequence>
<dbReference type="EMBL" id="CM004392">
    <property type="protein sequence ID" value="OAY48390.1"/>
    <property type="molecule type" value="Genomic_DNA"/>
</dbReference>
<dbReference type="STRING" id="3983.A0A2C9VRA6"/>
<keyword evidence="1" id="KW-0812">Transmembrane</keyword>